<dbReference type="EMBL" id="ML771658">
    <property type="protein sequence ID" value="KAE9382375.1"/>
    <property type="molecule type" value="Genomic_DNA"/>
</dbReference>
<proteinExistence type="predicted"/>
<sequence length="73" mass="7909">MGPYGRSSLGSEAEADGEFTEDEYSGDEVDDVTERNKDRNAIAERLPTALGEVVVPLEPFIAQSSTPENYKAS</sequence>
<organism evidence="2 3">
    <name type="scientific">Gymnopus androsaceus JB14</name>
    <dbReference type="NCBI Taxonomy" id="1447944"/>
    <lineage>
        <taxon>Eukaryota</taxon>
        <taxon>Fungi</taxon>
        <taxon>Dikarya</taxon>
        <taxon>Basidiomycota</taxon>
        <taxon>Agaricomycotina</taxon>
        <taxon>Agaricomycetes</taxon>
        <taxon>Agaricomycetidae</taxon>
        <taxon>Agaricales</taxon>
        <taxon>Marasmiineae</taxon>
        <taxon>Omphalotaceae</taxon>
        <taxon>Gymnopus</taxon>
    </lineage>
</organism>
<evidence type="ECO:0000256" key="1">
    <source>
        <dbReference type="SAM" id="MobiDB-lite"/>
    </source>
</evidence>
<dbReference type="Proteomes" id="UP000799118">
    <property type="component" value="Unassembled WGS sequence"/>
</dbReference>
<gene>
    <name evidence="2" type="ORF">BT96DRAFT_1010757</name>
</gene>
<keyword evidence="3" id="KW-1185">Reference proteome</keyword>
<dbReference type="AlphaFoldDB" id="A0A6A4GA98"/>
<protein>
    <submittedName>
        <fullName evidence="2">Uncharacterized protein</fullName>
    </submittedName>
</protein>
<evidence type="ECO:0000313" key="3">
    <source>
        <dbReference type="Proteomes" id="UP000799118"/>
    </source>
</evidence>
<feature type="compositionally biased region" description="Acidic residues" evidence="1">
    <location>
        <begin position="13"/>
        <end position="31"/>
    </location>
</feature>
<evidence type="ECO:0000313" key="2">
    <source>
        <dbReference type="EMBL" id="KAE9382375.1"/>
    </source>
</evidence>
<accession>A0A6A4GA98</accession>
<name>A0A6A4GA98_9AGAR</name>
<reference evidence="2" key="1">
    <citation type="journal article" date="2019" name="Environ. Microbiol.">
        <title>Fungal ecological strategies reflected in gene transcription - a case study of two litter decomposers.</title>
        <authorList>
            <person name="Barbi F."/>
            <person name="Kohler A."/>
            <person name="Barry K."/>
            <person name="Baskaran P."/>
            <person name="Daum C."/>
            <person name="Fauchery L."/>
            <person name="Ihrmark K."/>
            <person name="Kuo A."/>
            <person name="LaButti K."/>
            <person name="Lipzen A."/>
            <person name="Morin E."/>
            <person name="Grigoriev I.V."/>
            <person name="Henrissat B."/>
            <person name="Lindahl B."/>
            <person name="Martin F."/>
        </authorList>
    </citation>
    <scope>NUCLEOTIDE SEQUENCE</scope>
    <source>
        <strain evidence="2">JB14</strain>
    </source>
</reference>
<feature type="region of interest" description="Disordered" evidence="1">
    <location>
        <begin position="1"/>
        <end position="38"/>
    </location>
</feature>